<dbReference type="GO" id="GO:0016616">
    <property type="term" value="F:oxidoreductase activity, acting on the CH-OH group of donors, NAD or NADP as acceptor"/>
    <property type="evidence" value="ECO:0007669"/>
    <property type="project" value="UniProtKB-ARBA"/>
</dbReference>
<dbReference type="OMA" id="FDKWKRM"/>
<dbReference type="Proteomes" id="UP000001745">
    <property type="component" value="Unassembled WGS sequence"/>
</dbReference>
<dbReference type="GO" id="GO:0050664">
    <property type="term" value="F:oxidoreductase activity, acting on NAD(P)H, oxygen as acceptor"/>
    <property type="evidence" value="ECO:0007669"/>
    <property type="project" value="TreeGrafter"/>
</dbReference>
<sequence>MPGGVACSIIGYHISRHTENTDSRRTMVLFLNPFRNPRSARTGSNAALLSLCRPRMIARIARVTSLSQSQKCQFSLASSLCQNSQYTRPPKTLPGFSLEGQTCIVTGAARGLGKEFLTAFARSGANGACIDLSLPAATSSIEHITSQVKTSSQSKGINLKPYSCDVTSESQVQSTINQIIKDFGKIDVLVTAAGIVDNVPAEDYSYAKWRKLMDVNLDGSFLCAREVGRHMIQQKNGGSIILVGSMCGDVCVRPQKQAAYNASKAAVIMLAKSLATEYVSHYSTLKCRYTH</sequence>
<dbReference type="InterPro" id="IPR036291">
    <property type="entry name" value="NAD(P)-bd_dom_sf"/>
</dbReference>
<dbReference type="GeneID" id="8108260"/>
<evidence type="ECO:0000256" key="3">
    <source>
        <dbReference type="RuleBase" id="RU000363"/>
    </source>
</evidence>
<dbReference type="OrthoDB" id="1888931at2759"/>
<keyword evidence="5" id="KW-1185">Reference proteome</keyword>
<dbReference type="PANTHER" id="PTHR43008:SF14">
    <property type="entry name" value="DEHYDROGENASE ARBD, PUTATIVE-RELATED"/>
    <property type="match status" value="1"/>
</dbReference>
<organism evidence="4 5">
    <name type="scientific">Talaromyces stipitatus (strain ATCC 10500 / CBS 375.48 / QM 6759 / NRRL 1006)</name>
    <name type="common">Penicillium stipitatum</name>
    <dbReference type="NCBI Taxonomy" id="441959"/>
    <lineage>
        <taxon>Eukaryota</taxon>
        <taxon>Fungi</taxon>
        <taxon>Dikarya</taxon>
        <taxon>Ascomycota</taxon>
        <taxon>Pezizomycotina</taxon>
        <taxon>Eurotiomycetes</taxon>
        <taxon>Eurotiomycetidae</taxon>
        <taxon>Eurotiales</taxon>
        <taxon>Trichocomaceae</taxon>
        <taxon>Talaromyces</taxon>
        <taxon>Talaromyces sect. Talaromyces</taxon>
    </lineage>
</organism>
<accession>B8MAB5</accession>
<dbReference type="STRING" id="441959.B8MAB5"/>
<dbReference type="Pfam" id="PF00106">
    <property type="entry name" value="adh_short"/>
    <property type="match status" value="1"/>
</dbReference>
<protein>
    <submittedName>
        <fullName evidence="4">Short-chain dehydrogenase, putative</fullName>
    </submittedName>
</protein>
<dbReference type="AlphaFoldDB" id="B8MAB5"/>
<gene>
    <name evidence="4" type="ORF">TSTA_123490</name>
</gene>
<dbReference type="EMBL" id="EQ962655">
    <property type="protein sequence ID" value="EED18617.1"/>
    <property type="molecule type" value="Genomic_DNA"/>
</dbReference>
<dbReference type="PhylomeDB" id="B8MAB5"/>
<keyword evidence="2" id="KW-0560">Oxidoreductase</keyword>
<dbReference type="RefSeq" id="XP_002482609.1">
    <property type="nucleotide sequence ID" value="XM_002482564.1"/>
</dbReference>
<reference evidence="5" key="1">
    <citation type="journal article" date="2015" name="Genome Announc.">
        <title>Genome sequence of the AIDS-associated pathogen Penicillium marneffei (ATCC18224) and its near taxonomic relative Talaromyces stipitatus (ATCC10500).</title>
        <authorList>
            <person name="Nierman W.C."/>
            <person name="Fedorova-Abrams N.D."/>
            <person name="Andrianopoulos A."/>
        </authorList>
    </citation>
    <scope>NUCLEOTIDE SEQUENCE [LARGE SCALE GENOMIC DNA]</scope>
    <source>
        <strain evidence="5">ATCC 10500 / CBS 375.48 / QM 6759 / NRRL 1006</strain>
    </source>
</reference>
<dbReference type="VEuPathDB" id="FungiDB:TSTA_123490"/>
<evidence type="ECO:0000256" key="2">
    <source>
        <dbReference type="ARBA" id="ARBA00023002"/>
    </source>
</evidence>
<dbReference type="PANTHER" id="PTHR43008">
    <property type="entry name" value="BENZIL REDUCTASE"/>
    <property type="match status" value="1"/>
</dbReference>
<dbReference type="PRINTS" id="PR00081">
    <property type="entry name" value="GDHRDH"/>
</dbReference>
<evidence type="ECO:0000313" key="4">
    <source>
        <dbReference type="EMBL" id="EED18617.1"/>
    </source>
</evidence>
<dbReference type="SUPFAM" id="SSF51735">
    <property type="entry name" value="NAD(P)-binding Rossmann-fold domains"/>
    <property type="match status" value="1"/>
</dbReference>
<evidence type="ECO:0000313" key="5">
    <source>
        <dbReference type="Proteomes" id="UP000001745"/>
    </source>
</evidence>
<proteinExistence type="inferred from homology"/>
<dbReference type="HOGENOM" id="CLU_957055_0_0_1"/>
<name>B8MAB5_TALSN</name>
<dbReference type="eggNOG" id="KOG0725">
    <property type="taxonomic scope" value="Eukaryota"/>
</dbReference>
<dbReference type="Gene3D" id="3.40.50.720">
    <property type="entry name" value="NAD(P)-binding Rossmann-like Domain"/>
    <property type="match status" value="1"/>
</dbReference>
<evidence type="ECO:0000256" key="1">
    <source>
        <dbReference type="ARBA" id="ARBA00006484"/>
    </source>
</evidence>
<comment type="similarity">
    <text evidence="1 3">Belongs to the short-chain dehydrogenases/reductases (SDR) family.</text>
</comment>
<dbReference type="InParanoid" id="B8MAB5"/>
<dbReference type="PRINTS" id="PR00080">
    <property type="entry name" value="SDRFAMILY"/>
</dbReference>
<dbReference type="InterPro" id="IPR002347">
    <property type="entry name" value="SDR_fam"/>
</dbReference>